<dbReference type="CDD" id="cd06257">
    <property type="entry name" value="DnaJ"/>
    <property type="match status" value="1"/>
</dbReference>
<sequence length="156" mass="18138">MEISCHMNTKNILIRNSLKKPHDYNMINCSSSTANIFATQRRKNTNLYKVLSLESENVGFDEIKKAYRSMARQYHPDVVPVSRKEESTTRFVELQQAYETLSNPILRQKYDYHLRLLGGAATDNEVTITNEAWEYQLQGLKQRSQARMKGNNKGYI</sequence>
<name>A0A2G5DX15_AQUCA</name>
<dbReference type="SMART" id="SM00271">
    <property type="entry name" value="DnaJ"/>
    <property type="match status" value="1"/>
</dbReference>
<dbReference type="InParanoid" id="A0A2G5DX15"/>
<dbReference type="PANTHER" id="PTHR45090:SF3">
    <property type="entry name" value="OS09G0368800 PROTEIN"/>
    <property type="match status" value="1"/>
</dbReference>
<dbReference type="OrthoDB" id="10250354at2759"/>
<dbReference type="InterPro" id="IPR036869">
    <property type="entry name" value="J_dom_sf"/>
</dbReference>
<dbReference type="GO" id="GO:0009507">
    <property type="term" value="C:chloroplast"/>
    <property type="evidence" value="ECO:0007669"/>
    <property type="project" value="TreeGrafter"/>
</dbReference>
<dbReference type="STRING" id="218851.A0A2G5DX15"/>
<gene>
    <name evidence="2" type="ORF">AQUCO_01400571v1</name>
</gene>
<dbReference type="InterPro" id="IPR001623">
    <property type="entry name" value="DnaJ_domain"/>
</dbReference>
<dbReference type="EMBL" id="KZ305031">
    <property type="protein sequence ID" value="PIA48064.1"/>
    <property type="molecule type" value="Genomic_DNA"/>
</dbReference>
<dbReference type="Gene3D" id="1.10.287.110">
    <property type="entry name" value="DnaJ domain"/>
    <property type="match status" value="1"/>
</dbReference>
<dbReference type="PRINTS" id="PR00625">
    <property type="entry name" value="JDOMAIN"/>
</dbReference>
<dbReference type="PROSITE" id="PS00636">
    <property type="entry name" value="DNAJ_1"/>
    <property type="match status" value="1"/>
</dbReference>
<evidence type="ECO:0000313" key="3">
    <source>
        <dbReference type="Proteomes" id="UP000230069"/>
    </source>
</evidence>
<evidence type="ECO:0000259" key="1">
    <source>
        <dbReference type="PROSITE" id="PS50076"/>
    </source>
</evidence>
<keyword evidence="3" id="KW-1185">Reference proteome</keyword>
<feature type="domain" description="J" evidence="1">
    <location>
        <begin position="46"/>
        <end position="114"/>
    </location>
</feature>
<dbReference type="PANTHER" id="PTHR45090">
    <property type="entry name" value="CHAPERONE PROTEIN DNAJ 20 CHLOROPLASTIC"/>
    <property type="match status" value="1"/>
</dbReference>
<dbReference type="InterPro" id="IPR053232">
    <property type="entry name" value="DnaJ_C/III_chloroplastic"/>
</dbReference>
<accession>A0A2G5DX15</accession>
<protein>
    <recommendedName>
        <fullName evidence="1">J domain-containing protein</fullName>
    </recommendedName>
</protein>
<dbReference type="Pfam" id="PF00226">
    <property type="entry name" value="DnaJ"/>
    <property type="match status" value="1"/>
</dbReference>
<organism evidence="2 3">
    <name type="scientific">Aquilegia coerulea</name>
    <name type="common">Rocky mountain columbine</name>
    <dbReference type="NCBI Taxonomy" id="218851"/>
    <lineage>
        <taxon>Eukaryota</taxon>
        <taxon>Viridiplantae</taxon>
        <taxon>Streptophyta</taxon>
        <taxon>Embryophyta</taxon>
        <taxon>Tracheophyta</taxon>
        <taxon>Spermatophyta</taxon>
        <taxon>Magnoliopsida</taxon>
        <taxon>Ranunculales</taxon>
        <taxon>Ranunculaceae</taxon>
        <taxon>Thalictroideae</taxon>
        <taxon>Aquilegia</taxon>
    </lineage>
</organism>
<reference evidence="2 3" key="1">
    <citation type="submission" date="2017-09" db="EMBL/GenBank/DDBJ databases">
        <title>WGS assembly of Aquilegia coerulea Goldsmith.</title>
        <authorList>
            <person name="Hodges S."/>
            <person name="Kramer E."/>
            <person name="Nordborg M."/>
            <person name="Tomkins J."/>
            <person name="Borevitz J."/>
            <person name="Derieg N."/>
            <person name="Yan J."/>
            <person name="Mihaltcheva S."/>
            <person name="Hayes R.D."/>
            <person name="Rokhsar D."/>
        </authorList>
    </citation>
    <scope>NUCLEOTIDE SEQUENCE [LARGE SCALE GENOMIC DNA]</scope>
    <source>
        <strain evidence="3">cv. Goldsmith</strain>
    </source>
</reference>
<dbReference type="InterPro" id="IPR018253">
    <property type="entry name" value="DnaJ_domain_CS"/>
</dbReference>
<dbReference type="SUPFAM" id="SSF46565">
    <property type="entry name" value="Chaperone J-domain"/>
    <property type="match status" value="1"/>
</dbReference>
<dbReference type="PROSITE" id="PS50076">
    <property type="entry name" value="DNAJ_2"/>
    <property type="match status" value="1"/>
</dbReference>
<proteinExistence type="predicted"/>
<evidence type="ECO:0000313" key="2">
    <source>
        <dbReference type="EMBL" id="PIA48064.1"/>
    </source>
</evidence>
<dbReference type="AlphaFoldDB" id="A0A2G5DX15"/>
<dbReference type="Proteomes" id="UP000230069">
    <property type="component" value="Unassembled WGS sequence"/>
</dbReference>